<dbReference type="InterPro" id="IPR017585">
    <property type="entry name" value="SAF_FlgA"/>
</dbReference>
<gene>
    <name evidence="3" type="ORF">LIP_3078</name>
</gene>
<organism evidence="3 4">
    <name type="scientific">Limnochorda pilosa</name>
    <dbReference type="NCBI Taxonomy" id="1555112"/>
    <lineage>
        <taxon>Bacteria</taxon>
        <taxon>Bacillati</taxon>
        <taxon>Bacillota</taxon>
        <taxon>Limnochordia</taxon>
        <taxon>Limnochordales</taxon>
        <taxon>Limnochordaceae</taxon>
        <taxon>Limnochorda</taxon>
    </lineage>
</organism>
<sequence length="208" mass="21293">MIRRVSRMSEPLFLLLLALLLAGGPVACLAAAEGADPPARDGEAGRAVVILPPSAQVDGGTVTLGDVARLEGPEELTRRLQAVTVGAAAPPGRSRWVETAYLAVRLRQAGIDPATVKLEGPDRVELVTAAPPAEPDAGRAAGEAGPAVARGETVVLEAVAGRVVVRVAARVLRPGRAGERVLVVNEASGREVEAVVVGPGQVRAEVPL</sequence>
<name>A0A0K2SPI1_LIMPI</name>
<dbReference type="Pfam" id="PF13144">
    <property type="entry name" value="ChapFlgA"/>
    <property type="match status" value="1"/>
</dbReference>
<keyword evidence="4" id="KW-1185">Reference proteome</keyword>
<feature type="domain" description="Flagella basal body P-ring formation protein FlgA SAF" evidence="2">
    <location>
        <begin position="144"/>
        <end position="203"/>
    </location>
</feature>
<dbReference type="RefSeq" id="WP_144440525.1">
    <property type="nucleotide sequence ID" value="NZ_AP014924.1"/>
</dbReference>
<reference evidence="4" key="2">
    <citation type="journal article" date="2016" name="Int. J. Syst. Evol. Microbiol.">
        <title>Complete genome sequence and cell structure of Limnochorda pilosa, a Gram-negative spore-former within the phylum Firmicutes.</title>
        <authorList>
            <person name="Watanabe M."/>
            <person name="Kojima H."/>
            <person name="Fukui M."/>
        </authorList>
    </citation>
    <scope>NUCLEOTIDE SEQUENCE [LARGE SCALE GENOMIC DNA]</scope>
    <source>
        <strain evidence="4">HC45</strain>
    </source>
</reference>
<feature type="chain" id="PRO_5005487142" description="Flagella basal body P-ring formation protein FlgA SAF domain-containing protein" evidence="1">
    <location>
        <begin position="31"/>
        <end position="208"/>
    </location>
</feature>
<evidence type="ECO:0000256" key="1">
    <source>
        <dbReference type="SAM" id="SignalP"/>
    </source>
</evidence>
<reference evidence="4" key="1">
    <citation type="submission" date="2015-07" db="EMBL/GenBank/DDBJ databases">
        <title>Complete genome sequence and phylogenetic analysis of Limnochorda pilosa.</title>
        <authorList>
            <person name="Watanabe M."/>
            <person name="Kojima H."/>
            <person name="Fukui M."/>
        </authorList>
    </citation>
    <scope>NUCLEOTIDE SEQUENCE [LARGE SCALE GENOMIC DNA]</scope>
    <source>
        <strain evidence="4">HC45</strain>
    </source>
</reference>
<dbReference type="STRING" id="1555112.LIP_3078"/>
<evidence type="ECO:0000313" key="4">
    <source>
        <dbReference type="Proteomes" id="UP000065807"/>
    </source>
</evidence>
<dbReference type="AlphaFoldDB" id="A0A0K2SPI1"/>
<accession>A0A0K2SPI1</accession>
<evidence type="ECO:0000313" key="3">
    <source>
        <dbReference type="EMBL" id="BAS28907.1"/>
    </source>
</evidence>
<protein>
    <recommendedName>
        <fullName evidence="2">Flagella basal body P-ring formation protein FlgA SAF domain-containing protein</fullName>
    </recommendedName>
</protein>
<evidence type="ECO:0000259" key="2">
    <source>
        <dbReference type="Pfam" id="PF13144"/>
    </source>
</evidence>
<dbReference type="Gene3D" id="2.30.30.760">
    <property type="match status" value="1"/>
</dbReference>
<proteinExistence type="predicted"/>
<keyword evidence="1" id="KW-0732">Signal</keyword>
<dbReference type="KEGG" id="lpil:LIP_3078"/>
<dbReference type="EMBL" id="AP014924">
    <property type="protein sequence ID" value="BAS28907.1"/>
    <property type="molecule type" value="Genomic_DNA"/>
</dbReference>
<feature type="signal peptide" evidence="1">
    <location>
        <begin position="1"/>
        <end position="30"/>
    </location>
</feature>
<dbReference type="Proteomes" id="UP000065807">
    <property type="component" value="Chromosome"/>
</dbReference>